<keyword evidence="2 4" id="KW-0560">Oxidoreductase</keyword>
<protein>
    <submittedName>
        <fullName evidence="7">D-2-hydroxyacid dehydrogenase</fullName>
    </submittedName>
</protein>
<sequence length="331" mass="35971">MASSNTPEIVVLHRLIHRADPEDLADEIEKRLPNATIHTATSAAESAEYIQTADIAVGAFLTEQLLSNAEQLSWFQTVSAGVDHLPYEEIDERSIHLTSASGVHAEPVAEQAIAYMLAFERDLPRALEQKNRREFRPWVGGELHGKTLGVVGLGSIGTRVAELGDAFGMEILGTKRDPSTAPSVVETVYGPSSTEQLCAQSDYVVLTCPLTERTRGLIDERKFGSMASDSVLINLARGGVVDEEALITALQRGEIAGAALDVFTTEPLPENSPLWNLSNVLLTPHIGGSTPKYWERCADIFVENYEHYVNEDYGSMTNRMSTVADDGGDSA</sequence>
<dbReference type="SUPFAM" id="SSF51735">
    <property type="entry name" value="NAD(P)-binding Rossmann-fold domains"/>
    <property type="match status" value="1"/>
</dbReference>
<evidence type="ECO:0000313" key="8">
    <source>
        <dbReference type="Proteomes" id="UP000324104"/>
    </source>
</evidence>
<organism evidence="7 8">
    <name type="scientific">Natrialba swarupiae</name>
    <dbReference type="NCBI Taxonomy" id="2448032"/>
    <lineage>
        <taxon>Archaea</taxon>
        <taxon>Methanobacteriati</taxon>
        <taxon>Methanobacteriota</taxon>
        <taxon>Stenosarchaea group</taxon>
        <taxon>Halobacteria</taxon>
        <taxon>Halobacteriales</taxon>
        <taxon>Natrialbaceae</taxon>
        <taxon>Natrialba</taxon>
    </lineage>
</organism>
<dbReference type="PANTHER" id="PTHR43333:SF1">
    <property type="entry name" value="D-ISOMER SPECIFIC 2-HYDROXYACID DEHYDROGENASE NAD-BINDING DOMAIN-CONTAINING PROTEIN"/>
    <property type="match status" value="1"/>
</dbReference>
<dbReference type="RefSeq" id="WP_149083063.1">
    <property type="nucleotide sequence ID" value="NZ_VTAW01000044.1"/>
</dbReference>
<dbReference type="GO" id="GO:0051287">
    <property type="term" value="F:NAD binding"/>
    <property type="evidence" value="ECO:0007669"/>
    <property type="project" value="InterPro"/>
</dbReference>
<dbReference type="Proteomes" id="UP000324104">
    <property type="component" value="Unassembled WGS sequence"/>
</dbReference>
<dbReference type="EMBL" id="VTAW01000044">
    <property type="protein sequence ID" value="TYT60419.1"/>
    <property type="molecule type" value="Genomic_DNA"/>
</dbReference>
<dbReference type="InterPro" id="IPR029752">
    <property type="entry name" value="D-isomer_DH_CS1"/>
</dbReference>
<evidence type="ECO:0000256" key="3">
    <source>
        <dbReference type="ARBA" id="ARBA00023027"/>
    </source>
</evidence>
<feature type="domain" description="D-isomer specific 2-hydroxyacid dehydrogenase catalytic" evidence="5">
    <location>
        <begin position="24"/>
        <end position="314"/>
    </location>
</feature>
<accession>A0A5D5AF52</accession>
<evidence type="ECO:0000256" key="2">
    <source>
        <dbReference type="ARBA" id="ARBA00023002"/>
    </source>
</evidence>
<comment type="similarity">
    <text evidence="1 4">Belongs to the D-isomer specific 2-hydroxyacid dehydrogenase family.</text>
</comment>
<keyword evidence="3" id="KW-0520">NAD</keyword>
<dbReference type="InterPro" id="IPR029753">
    <property type="entry name" value="D-isomer_DH_CS"/>
</dbReference>
<feature type="domain" description="D-isomer specific 2-hydroxyacid dehydrogenase NAD-binding" evidence="6">
    <location>
        <begin position="113"/>
        <end position="287"/>
    </location>
</feature>
<gene>
    <name evidence="7" type="ORF">FYC77_18950</name>
</gene>
<dbReference type="Pfam" id="PF02826">
    <property type="entry name" value="2-Hacid_dh_C"/>
    <property type="match status" value="1"/>
</dbReference>
<dbReference type="SUPFAM" id="SSF52283">
    <property type="entry name" value="Formate/glycerate dehydrogenase catalytic domain-like"/>
    <property type="match status" value="1"/>
</dbReference>
<keyword evidence="8" id="KW-1185">Reference proteome</keyword>
<dbReference type="Gene3D" id="3.40.50.720">
    <property type="entry name" value="NAD(P)-binding Rossmann-like Domain"/>
    <property type="match status" value="2"/>
</dbReference>
<dbReference type="InterPro" id="IPR006139">
    <property type="entry name" value="D-isomer_2_OHA_DH_cat_dom"/>
</dbReference>
<dbReference type="PROSITE" id="PS00671">
    <property type="entry name" value="D_2_HYDROXYACID_DH_3"/>
    <property type="match status" value="1"/>
</dbReference>
<evidence type="ECO:0000313" key="7">
    <source>
        <dbReference type="EMBL" id="TYT60419.1"/>
    </source>
</evidence>
<evidence type="ECO:0000256" key="1">
    <source>
        <dbReference type="ARBA" id="ARBA00005854"/>
    </source>
</evidence>
<dbReference type="FunFam" id="3.40.50.720:FF:000203">
    <property type="entry name" value="D-3-phosphoglycerate dehydrogenase (SerA)"/>
    <property type="match status" value="1"/>
</dbReference>
<proteinExistence type="inferred from homology"/>
<dbReference type="InterPro" id="IPR006140">
    <property type="entry name" value="D-isomer_DH_NAD-bd"/>
</dbReference>
<reference evidence="7 8" key="1">
    <citation type="submission" date="2019-08" db="EMBL/GenBank/DDBJ databases">
        <title>Archaea genome.</title>
        <authorList>
            <person name="Kajale S."/>
            <person name="Shouche Y."/>
            <person name="Deshpande N."/>
            <person name="Sharma A."/>
        </authorList>
    </citation>
    <scope>NUCLEOTIDE SEQUENCE [LARGE SCALE GENOMIC DNA]</scope>
    <source>
        <strain evidence="7 8">ESP3B_9</strain>
    </source>
</reference>
<evidence type="ECO:0000259" key="5">
    <source>
        <dbReference type="Pfam" id="PF00389"/>
    </source>
</evidence>
<dbReference type="AlphaFoldDB" id="A0A5D5AF52"/>
<dbReference type="GO" id="GO:0016616">
    <property type="term" value="F:oxidoreductase activity, acting on the CH-OH group of donors, NAD or NADP as acceptor"/>
    <property type="evidence" value="ECO:0007669"/>
    <property type="project" value="InterPro"/>
</dbReference>
<dbReference type="Pfam" id="PF00389">
    <property type="entry name" value="2-Hacid_dh"/>
    <property type="match status" value="1"/>
</dbReference>
<dbReference type="InterPro" id="IPR036291">
    <property type="entry name" value="NAD(P)-bd_dom_sf"/>
</dbReference>
<dbReference type="CDD" id="cd05300">
    <property type="entry name" value="2-Hacid_dh_1"/>
    <property type="match status" value="1"/>
</dbReference>
<name>A0A5D5AF52_9EURY</name>
<comment type="caution">
    <text evidence="7">The sequence shown here is derived from an EMBL/GenBank/DDBJ whole genome shotgun (WGS) entry which is preliminary data.</text>
</comment>
<dbReference type="PROSITE" id="PS00065">
    <property type="entry name" value="D_2_HYDROXYACID_DH_1"/>
    <property type="match status" value="1"/>
</dbReference>
<evidence type="ECO:0000256" key="4">
    <source>
        <dbReference type="RuleBase" id="RU003719"/>
    </source>
</evidence>
<dbReference type="PANTHER" id="PTHR43333">
    <property type="entry name" value="2-HACID_DH_C DOMAIN-CONTAINING PROTEIN"/>
    <property type="match status" value="1"/>
</dbReference>
<evidence type="ECO:0000259" key="6">
    <source>
        <dbReference type="Pfam" id="PF02826"/>
    </source>
</evidence>